<dbReference type="SUPFAM" id="SSF101874">
    <property type="entry name" value="YceI-like"/>
    <property type="match status" value="1"/>
</dbReference>
<evidence type="ECO:0000313" key="3">
    <source>
        <dbReference type="EMBL" id="SEN84884.1"/>
    </source>
</evidence>
<dbReference type="RefSeq" id="WP_075016846.1">
    <property type="nucleotide sequence ID" value="NZ_FODD01000011.1"/>
</dbReference>
<dbReference type="EMBL" id="FODD01000011">
    <property type="protein sequence ID" value="SEN84884.1"/>
    <property type="molecule type" value="Genomic_DNA"/>
</dbReference>
<proteinExistence type="inferred from homology"/>
<dbReference type="STRING" id="310780.SAMN05216267_101178"/>
<protein>
    <submittedName>
        <fullName evidence="3">Polyisoprenoid-binding protein YceI</fullName>
    </submittedName>
</protein>
<dbReference type="PANTHER" id="PTHR34406">
    <property type="entry name" value="PROTEIN YCEI"/>
    <property type="match status" value="1"/>
</dbReference>
<dbReference type="Pfam" id="PF04264">
    <property type="entry name" value="YceI"/>
    <property type="match status" value="1"/>
</dbReference>
<organism evidence="3 4">
    <name type="scientific">Actinacidiphila rubida</name>
    <dbReference type="NCBI Taxonomy" id="310780"/>
    <lineage>
        <taxon>Bacteria</taxon>
        <taxon>Bacillati</taxon>
        <taxon>Actinomycetota</taxon>
        <taxon>Actinomycetes</taxon>
        <taxon>Kitasatosporales</taxon>
        <taxon>Streptomycetaceae</taxon>
        <taxon>Actinacidiphila</taxon>
    </lineage>
</organism>
<dbReference type="AlphaFoldDB" id="A0A1H8JVW5"/>
<name>A0A1H8JVW5_9ACTN</name>
<keyword evidence="4" id="KW-1185">Reference proteome</keyword>
<evidence type="ECO:0000313" key="4">
    <source>
        <dbReference type="Proteomes" id="UP000181951"/>
    </source>
</evidence>
<dbReference type="InterPro" id="IPR036761">
    <property type="entry name" value="TTHA0802/YceI-like_sf"/>
</dbReference>
<gene>
    <name evidence="3" type="ORF">SAMN05216267_101178</name>
</gene>
<accession>A0A1H8JVW5</accession>
<evidence type="ECO:0000256" key="1">
    <source>
        <dbReference type="ARBA" id="ARBA00008812"/>
    </source>
</evidence>
<sequence>MSDTTGTANSAHPVTRAAEGHWVLDPAGSSVRFACKGFWGMANVKGTFGDVDGQGDVQGGAAQGTLTLKSASLDTKNAKRDKHLRSGDFFDAENHPEVVFTARSLTPAGADAVEVAGDLTIREISRPLTFTATVSDATADAATVTAEVTVKRSDFGMTWNQMGSLADNAKVIVTARFVHKG</sequence>
<reference evidence="3 4" key="1">
    <citation type="submission" date="2016-10" db="EMBL/GenBank/DDBJ databases">
        <authorList>
            <person name="de Groot N.N."/>
        </authorList>
    </citation>
    <scope>NUCLEOTIDE SEQUENCE [LARGE SCALE GENOMIC DNA]</scope>
    <source>
        <strain evidence="3 4">CGMCC 4.2026</strain>
    </source>
</reference>
<feature type="domain" description="Lipid/polyisoprenoid-binding YceI-like" evidence="2">
    <location>
        <begin position="21"/>
        <end position="178"/>
    </location>
</feature>
<dbReference type="InterPro" id="IPR007372">
    <property type="entry name" value="Lipid/polyisoprenoid-bd_YceI"/>
</dbReference>
<dbReference type="SMART" id="SM00867">
    <property type="entry name" value="YceI"/>
    <property type="match status" value="1"/>
</dbReference>
<dbReference type="Gene3D" id="2.40.128.110">
    <property type="entry name" value="Lipid/polyisoprenoid-binding, YceI-like"/>
    <property type="match status" value="1"/>
</dbReference>
<dbReference type="PANTHER" id="PTHR34406:SF1">
    <property type="entry name" value="PROTEIN YCEI"/>
    <property type="match status" value="1"/>
</dbReference>
<evidence type="ECO:0000259" key="2">
    <source>
        <dbReference type="SMART" id="SM00867"/>
    </source>
</evidence>
<comment type="similarity">
    <text evidence="1">Belongs to the UPF0312 family.</text>
</comment>
<dbReference type="OrthoDB" id="9811006at2"/>
<dbReference type="Proteomes" id="UP000181951">
    <property type="component" value="Unassembled WGS sequence"/>
</dbReference>